<dbReference type="PROSITE" id="PS00213">
    <property type="entry name" value="LIPOCALIN"/>
    <property type="match status" value="1"/>
</dbReference>
<dbReference type="PROSITE" id="PS51257">
    <property type="entry name" value="PROKAR_LIPOPROTEIN"/>
    <property type="match status" value="1"/>
</dbReference>
<dbReference type="GO" id="GO:0000302">
    <property type="term" value="P:response to reactive oxygen species"/>
    <property type="evidence" value="ECO:0007669"/>
    <property type="project" value="TreeGrafter"/>
</dbReference>
<dbReference type="PANTHER" id="PTHR10612:SF34">
    <property type="entry name" value="APOLIPOPROTEIN D"/>
    <property type="match status" value="1"/>
</dbReference>
<dbReference type="AlphaFoldDB" id="A0A1Y5T6X6"/>
<dbReference type="InterPro" id="IPR022272">
    <property type="entry name" value="Lipocalin_CS"/>
</dbReference>
<comment type="similarity">
    <text evidence="1 2">Belongs to the calycin superfamily. Lipocalin family.</text>
</comment>
<dbReference type="InterPro" id="IPR000566">
    <property type="entry name" value="Lipocln_cytosolic_FA-bd_dom"/>
</dbReference>
<dbReference type="CDD" id="cd19438">
    <property type="entry name" value="lipocalin_Blc-like"/>
    <property type="match status" value="1"/>
</dbReference>
<evidence type="ECO:0000256" key="1">
    <source>
        <dbReference type="ARBA" id="ARBA00006889"/>
    </source>
</evidence>
<dbReference type="PIRSF" id="PIRSF036893">
    <property type="entry name" value="Lipocalin_ApoD"/>
    <property type="match status" value="1"/>
</dbReference>
<keyword evidence="2" id="KW-0998">Cell outer membrane</keyword>
<dbReference type="GO" id="GO:0005737">
    <property type="term" value="C:cytoplasm"/>
    <property type="evidence" value="ECO:0007669"/>
    <property type="project" value="TreeGrafter"/>
</dbReference>
<dbReference type="GO" id="GO:0009279">
    <property type="term" value="C:cell outer membrane"/>
    <property type="evidence" value="ECO:0007669"/>
    <property type="project" value="UniProtKB-SubCell"/>
</dbReference>
<dbReference type="STRING" id="315423.SAMN04488020_10836"/>
<dbReference type="Gene3D" id="2.40.128.20">
    <property type="match status" value="1"/>
</dbReference>
<keyword evidence="5" id="KW-1185">Reference proteome</keyword>
<keyword evidence="2 4" id="KW-0449">Lipoprotein</keyword>
<gene>
    <name evidence="4" type="primary">blc</name>
    <name evidence="4" type="ORF">PAM7066_02744</name>
</gene>
<evidence type="ECO:0000256" key="2">
    <source>
        <dbReference type="PIRNR" id="PIRNR036893"/>
    </source>
</evidence>
<dbReference type="Pfam" id="PF08212">
    <property type="entry name" value="Lipocalin_2"/>
    <property type="match status" value="1"/>
</dbReference>
<dbReference type="EMBL" id="FWFV01000008">
    <property type="protein sequence ID" value="SLN57189.1"/>
    <property type="molecule type" value="Genomic_DNA"/>
</dbReference>
<keyword evidence="2" id="KW-0472">Membrane</keyword>
<dbReference type="InterPro" id="IPR047202">
    <property type="entry name" value="Lipocalin_Blc-like_dom"/>
</dbReference>
<dbReference type="GO" id="GO:0008289">
    <property type="term" value="F:lipid binding"/>
    <property type="evidence" value="ECO:0007669"/>
    <property type="project" value="UniProtKB-UniRule"/>
</dbReference>
<dbReference type="InterPro" id="IPR022271">
    <property type="entry name" value="Lipocalin_ApoD"/>
</dbReference>
<keyword evidence="2" id="KW-0732">Signal</keyword>
<dbReference type="InterPro" id="IPR012674">
    <property type="entry name" value="Calycin"/>
</dbReference>
<evidence type="ECO:0000313" key="5">
    <source>
        <dbReference type="Proteomes" id="UP000193870"/>
    </source>
</evidence>
<feature type="chain" id="PRO_5013435917" description="Outer membrane lipoprotein Blc" evidence="2">
    <location>
        <begin position="18"/>
        <end position="176"/>
    </location>
</feature>
<comment type="subunit">
    <text evidence="2">Homodimer.</text>
</comment>
<dbReference type="RefSeq" id="WP_085854755.1">
    <property type="nucleotide sequence ID" value="NZ_FOPF01000008.1"/>
</dbReference>
<organism evidence="4 5">
    <name type="scientific">Palleronia marisminoris</name>
    <dbReference type="NCBI Taxonomy" id="315423"/>
    <lineage>
        <taxon>Bacteria</taxon>
        <taxon>Pseudomonadati</taxon>
        <taxon>Pseudomonadota</taxon>
        <taxon>Alphaproteobacteria</taxon>
        <taxon>Rhodobacterales</taxon>
        <taxon>Roseobacteraceae</taxon>
        <taxon>Palleronia</taxon>
    </lineage>
</organism>
<dbReference type="PRINTS" id="PR01171">
    <property type="entry name" value="BCTLIPOCALIN"/>
</dbReference>
<accession>A0A1Y5T6X6</accession>
<sequence>MRRIVAGLALLVLAACAREMPLAPVPSYRDSNVMIASIASFDPARFAGRWYEIASFPTPSRQGCTDAQSTYALVAEGLRVVNTCLRGGRAERIVGTARVTGPGRLDMQLDGVLGTYWVLWVDEGYRTAVIGMPSGRGGWILNRDPTIPPDRLAAAREILDFNGYDLSRLRMTPQSR</sequence>
<dbReference type="InterPro" id="IPR002446">
    <property type="entry name" value="Lipocalin_bac"/>
</dbReference>
<comment type="subcellular location">
    <subcellularLocation>
        <location evidence="2">Cell outer membrane</location>
    </subcellularLocation>
</comment>
<evidence type="ECO:0000259" key="3">
    <source>
        <dbReference type="Pfam" id="PF08212"/>
    </source>
</evidence>
<feature type="signal peptide" evidence="2">
    <location>
        <begin position="1"/>
        <end position="17"/>
    </location>
</feature>
<dbReference type="GO" id="GO:0006629">
    <property type="term" value="P:lipid metabolic process"/>
    <property type="evidence" value="ECO:0007669"/>
    <property type="project" value="TreeGrafter"/>
</dbReference>
<evidence type="ECO:0000313" key="4">
    <source>
        <dbReference type="EMBL" id="SLN57189.1"/>
    </source>
</evidence>
<name>A0A1Y5T6X6_9RHOB</name>
<reference evidence="4 5" key="1">
    <citation type="submission" date="2017-03" db="EMBL/GenBank/DDBJ databases">
        <authorList>
            <person name="Afonso C.L."/>
            <person name="Miller P.J."/>
            <person name="Scott M.A."/>
            <person name="Spackman E."/>
            <person name="Goraichik I."/>
            <person name="Dimitrov K.M."/>
            <person name="Suarez D.L."/>
            <person name="Swayne D.E."/>
        </authorList>
    </citation>
    <scope>NUCLEOTIDE SEQUENCE [LARGE SCALE GENOMIC DNA]</scope>
    <source>
        <strain evidence="4 5">CECT 7066</strain>
    </source>
</reference>
<dbReference type="PANTHER" id="PTHR10612">
    <property type="entry name" value="APOLIPOPROTEIN D"/>
    <property type="match status" value="1"/>
</dbReference>
<dbReference type="OrthoDB" id="594739at2"/>
<keyword evidence="2" id="KW-0446">Lipid-binding</keyword>
<feature type="domain" description="Lipocalin/cytosolic fatty-acid binding" evidence="3">
    <location>
        <begin position="42"/>
        <end position="174"/>
    </location>
</feature>
<comment type="function">
    <text evidence="2">Involved in the storage or transport of lipids necessary for membrane maintenance under stressful conditions. Displays a binding preference for lysophospholipids.</text>
</comment>
<protein>
    <recommendedName>
        <fullName evidence="2">Outer membrane lipoprotein Blc</fullName>
    </recommendedName>
</protein>
<proteinExistence type="inferred from homology"/>
<dbReference type="Proteomes" id="UP000193870">
    <property type="component" value="Unassembled WGS sequence"/>
</dbReference>
<dbReference type="SUPFAM" id="SSF50814">
    <property type="entry name" value="Lipocalins"/>
    <property type="match status" value="1"/>
</dbReference>